<organism evidence="17 18">
    <name type="scientific">Aphanomyces euteiches</name>
    <dbReference type="NCBI Taxonomy" id="100861"/>
    <lineage>
        <taxon>Eukaryota</taxon>
        <taxon>Sar</taxon>
        <taxon>Stramenopiles</taxon>
        <taxon>Oomycota</taxon>
        <taxon>Saprolegniomycetes</taxon>
        <taxon>Saprolegniales</taxon>
        <taxon>Verrucalvaceae</taxon>
        <taxon>Aphanomyces</taxon>
    </lineage>
</organism>
<keyword evidence="11" id="KW-0472">Membrane</keyword>
<comment type="function">
    <text evidence="2">Long-chain fatty alcohol oxidase involved in the omega-oxidation pathway of lipid degradation.</text>
</comment>
<feature type="domain" description="Glucose-methanol-choline oxidoreductase C-terminal" evidence="16">
    <location>
        <begin position="552"/>
        <end position="697"/>
    </location>
</feature>
<evidence type="ECO:0000256" key="4">
    <source>
        <dbReference type="ARBA" id="ARBA00010790"/>
    </source>
</evidence>
<gene>
    <name evidence="17" type="ORF">Ae201684_004671</name>
</gene>
<comment type="similarity">
    <text evidence="4 12">Belongs to the GMC oxidoreductase family.</text>
</comment>
<evidence type="ECO:0000256" key="7">
    <source>
        <dbReference type="ARBA" id="ARBA00022692"/>
    </source>
</evidence>
<dbReference type="Gene3D" id="3.50.50.60">
    <property type="entry name" value="FAD/NAD(P)-binding domain"/>
    <property type="match status" value="2"/>
</dbReference>
<dbReference type="CDD" id="cd00636">
    <property type="entry name" value="TroA-like"/>
    <property type="match status" value="1"/>
</dbReference>
<keyword evidence="8" id="KW-0274">FAD</keyword>
<evidence type="ECO:0000256" key="8">
    <source>
        <dbReference type="ARBA" id="ARBA00022827"/>
    </source>
</evidence>
<evidence type="ECO:0000313" key="17">
    <source>
        <dbReference type="EMBL" id="KAF0739785.1"/>
    </source>
</evidence>
<evidence type="ECO:0000256" key="6">
    <source>
        <dbReference type="ARBA" id="ARBA00022630"/>
    </source>
</evidence>
<dbReference type="InterPro" id="IPR003953">
    <property type="entry name" value="FAD-dep_OxRdtase_2_FAD-bd"/>
</dbReference>
<dbReference type="InterPro" id="IPR036188">
    <property type="entry name" value="FAD/NAD-bd_sf"/>
</dbReference>
<feature type="domain" description="FAD-dependent oxidoreductase 2 FAD-binding" evidence="15">
    <location>
        <begin position="208"/>
        <end position="240"/>
    </location>
</feature>
<dbReference type="EMBL" id="VJMJ01000062">
    <property type="protein sequence ID" value="KAF0739785.1"/>
    <property type="molecule type" value="Genomic_DNA"/>
</dbReference>
<keyword evidence="18" id="KW-1185">Reference proteome</keyword>
<dbReference type="PANTHER" id="PTHR46056:SF12">
    <property type="entry name" value="LONG-CHAIN-ALCOHOL OXIDASE"/>
    <property type="match status" value="1"/>
</dbReference>
<comment type="caution">
    <text evidence="17">The sequence shown here is derived from an EMBL/GenBank/DDBJ whole genome shotgun (WGS) entry which is preliminary data.</text>
</comment>
<dbReference type="EC" id="1.1.3.20" evidence="5 12"/>
<evidence type="ECO:0000259" key="14">
    <source>
        <dbReference type="Pfam" id="PF00732"/>
    </source>
</evidence>
<proteinExistence type="inferred from homology"/>
<dbReference type="SUPFAM" id="SSF51905">
    <property type="entry name" value="FAD/NAD(P)-binding domain"/>
    <property type="match status" value="1"/>
</dbReference>
<sequence>MRRLTDQQNATVLAISEAICGPLPKDIAAGVVSDHLHTLRKFSNGTVPEQEESDLFNLTQVDVQEVGVLHSMEVLLHKLPEDKWKELETVFSLLNTGWGTELVTGAARMVPFHQLTLPEREDALRNLARSRMSKFRSLFLVLKDLITFCVFSKTRTIHGHPNPFWNALNYAGKPEEAERPPRSAFWEPKFEDVKAMAASGQPIEIETDVVIVGSGAGGGVIAAELAKAGHRVLVLEKASYYNPADASFHELQSFMDNFENSSVLATEDASMMLFAGSAWGGGTHINWSASLRPPLAVCEEWATKYNLPYFGTPAFQEAIDAVIARAGISADHIKHNAPNQLLLDGARKLGYPVDAVPQNTNGHEHSCGYCTLGCPYGEKQGTHVTWLKDAAEAGAKFIDDCYVDKITYSDAKEVTGIVGKVLNGSVQLIVKAKTVVSSCGSLNTPALLLRSGLQNPNIGSHLRLHPVVTLHGFFPDREIQSWKGSILTSVCNVARNIHGNGYGARIEITASLMGLIAAFLPWRSNADYHRLMMQYPRMVSMIILARDLDSVSSISIDSTGRPRIHFKLGEKDSISHVEGLIAAAKILLSQGAVEVNSSHFDLPPLQLRTPEELENPIECATTQKWFEQLRKLGVQQNRLGIVNAHQMGSCRMGDSPDTGAVNPDGESWEVKGLYVGDASLFPTASGVNPMLTTFSIAYSVAQFMKANLSDKTNASLKKFPVAKPWLRLSNSTARTAKWLVVFLSFWWRKRIWTLVQSLFSHVKTIK</sequence>
<dbReference type="PIRSF" id="PIRSF028937">
    <property type="entry name" value="Lg_Ch_AO"/>
    <property type="match status" value="1"/>
</dbReference>
<dbReference type="Pfam" id="PF00890">
    <property type="entry name" value="FAD_binding_2"/>
    <property type="match status" value="1"/>
</dbReference>
<accession>A0A6G0XI19</accession>
<evidence type="ECO:0000256" key="11">
    <source>
        <dbReference type="ARBA" id="ARBA00023136"/>
    </source>
</evidence>
<evidence type="ECO:0000256" key="2">
    <source>
        <dbReference type="ARBA" id="ARBA00003842"/>
    </source>
</evidence>
<evidence type="ECO:0000256" key="5">
    <source>
        <dbReference type="ARBA" id="ARBA00013125"/>
    </source>
</evidence>
<keyword evidence="7" id="KW-0812">Transmembrane</keyword>
<evidence type="ECO:0000256" key="3">
    <source>
        <dbReference type="ARBA" id="ARBA00004370"/>
    </source>
</evidence>
<evidence type="ECO:0000259" key="16">
    <source>
        <dbReference type="Pfam" id="PF05199"/>
    </source>
</evidence>
<protein>
    <recommendedName>
        <fullName evidence="5 12">Long-chain-alcohol oxidase</fullName>
        <ecNumber evidence="5 12">1.1.3.20</ecNumber>
    </recommendedName>
</protein>
<dbReference type="GO" id="GO:0046577">
    <property type="term" value="F:long-chain-alcohol oxidase activity"/>
    <property type="evidence" value="ECO:0007669"/>
    <property type="project" value="UniProtKB-EC"/>
</dbReference>
<evidence type="ECO:0000313" key="18">
    <source>
        <dbReference type="Proteomes" id="UP000481153"/>
    </source>
</evidence>
<feature type="domain" description="Glucose-methanol-choline oxidoreductase N-terminal" evidence="14">
    <location>
        <begin position="258"/>
        <end position="467"/>
    </location>
</feature>
<comment type="catalytic activity">
    <reaction evidence="1 12">
        <text>a long-chain primary fatty alcohol + O2 = a long-chain fatty aldehyde + H2O2</text>
        <dbReference type="Rhea" id="RHEA:22756"/>
        <dbReference type="ChEBI" id="CHEBI:15379"/>
        <dbReference type="ChEBI" id="CHEBI:16240"/>
        <dbReference type="ChEBI" id="CHEBI:17176"/>
        <dbReference type="ChEBI" id="CHEBI:77396"/>
        <dbReference type="EC" id="1.1.3.20"/>
    </reaction>
</comment>
<dbReference type="PANTHER" id="PTHR46056">
    <property type="entry name" value="LONG-CHAIN-ALCOHOL OXIDASE"/>
    <property type="match status" value="1"/>
</dbReference>
<evidence type="ECO:0000256" key="9">
    <source>
        <dbReference type="ARBA" id="ARBA00022989"/>
    </source>
</evidence>
<reference evidence="17 18" key="1">
    <citation type="submission" date="2019-07" db="EMBL/GenBank/DDBJ databases">
        <title>Genomics analysis of Aphanomyces spp. identifies a new class of oomycete effector associated with host adaptation.</title>
        <authorList>
            <person name="Gaulin E."/>
        </authorList>
    </citation>
    <scope>NUCLEOTIDE SEQUENCE [LARGE SCALE GENOMIC DNA]</scope>
    <source>
        <strain evidence="17 18">ATCC 201684</strain>
    </source>
</reference>
<dbReference type="VEuPathDB" id="FungiDB:AeMF1_009670"/>
<dbReference type="Pfam" id="PF05199">
    <property type="entry name" value="GMC_oxred_C"/>
    <property type="match status" value="1"/>
</dbReference>
<name>A0A6G0XI19_9STRA</name>
<evidence type="ECO:0000256" key="10">
    <source>
        <dbReference type="ARBA" id="ARBA00023002"/>
    </source>
</evidence>
<dbReference type="Proteomes" id="UP000481153">
    <property type="component" value="Unassembled WGS sequence"/>
</dbReference>
<evidence type="ECO:0000256" key="13">
    <source>
        <dbReference type="PIRSR" id="PIRSR028937-1"/>
    </source>
</evidence>
<dbReference type="GO" id="GO:0050660">
    <property type="term" value="F:flavin adenine dinucleotide binding"/>
    <property type="evidence" value="ECO:0007669"/>
    <property type="project" value="InterPro"/>
</dbReference>
<evidence type="ECO:0000256" key="12">
    <source>
        <dbReference type="PIRNR" id="PIRNR028937"/>
    </source>
</evidence>
<dbReference type="GO" id="GO:0016020">
    <property type="term" value="C:membrane"/>
    <property type="evidence" value="ECO:0007669"/>
    <property type="project" value="UniProtKB-SubCell"/>
</dbReference>
<dbReference type="InterPro" id="IPR007867">
    <property type="entry name" value="GMC_OxRtase_C"/>
</dbReference>
<keyword evidence="6" id="KW-0285">Flavoprotein</keyword>
<dbReference type="InterPro" id="IPR012400">
    <property type="entry name" value="Long_Oxdase"/>
</dbReference>
<evidence type="ECO:0000256" key="1">
    <source>
        <dbReference type="ARBA" id="ARBA00000920"/>
    </source>
</evidence>
<comment type="subcellular location">
    <subcellularLocation>
        <location evidence="3">Membrane</location>
    </subcellularLocation>
</comment>
<keyword evidence="10 12" id="KW-0560">Oxidoreductase</keyword>
<evidence type="ECO:0000259" key="15">
    <source>
        <dbReference type="Pfam" id="PF00890"/>
    </source>
</evidence>
<feature type="active site" description="Proton acceptor" evidence="13">
    <location>
        <position position="645"/>
    </location>
</feature>
<dbReference type="InterPro" id="IPR000172">
    <property type="entry name" value="GMC_OxRdtase_N"/>
</dbReference>
<keyword evidence="9" id="KW-1133">Transmembrane helix</keyword>
<dbReference type="Pfam" id="PF00732">
    <property type="entry name" value="GMC_oxred_N"/>
    <property type="match status" value="1"/>
</dbReference>
<dbReference type="AlphaFoldDB" id="A0A6G0XI19"/>